<name>A0A8J7CJJ6_9RHOB</name>
<protein>
    <submittedName>
        <fullName evidence="2">Prolyl oligopeptidase family serine peptidase</fullName>
    </submittedName>
</protein>
<dbReference type="Proteomes" id="UP000609121">
    <property type="component" value="Unassembled WGS sequence"/>
</dbReference>
<evidence type="ECO:0000313" key="2">
    <source>
        <dbReference type="EMBL" id="MBE3637696.1"/>
    </source>
</evidence>
<dbReference type="AlphaFoldDB" id="A0A8J7CJJ6"/>
<proteinExistence type="predicted"/>
<reference evidence="2" key="1">
    <citation type="submission" date="2020-09" db="EMBL/GenBank/DDBJ databases">
        <title>A novel bacterium of genus Mangrovicoccus, isolated from South China Sea.</title>
        <authorList>
            <person name="Huang H."/>
            <person name="Mo K."/>
            <person name="Hu Y."/>
        </authorList>
    </citation>
    <scope>NUCLEOTIDE SEQUENCE</scope>
    <source>
        <strain evidence="2">HB182678</strain>
    </source>
</reference>
<accession>A0A8J7CJJ6</accession>
<keyword evidence="3" id="KW-1185">Reference proteome</keyword>
<comment type="caution">
    <text evidence="2">The sequence shown here is derived from an EMBL/GenBank/DDBJ whole genome shotgun (WGS) entry which is preliminary data.</text>
</comment>
<feature type="domain" description="Peptidase S9 prolyl oligopeptidase catalytic" evidence="1">
    <location>
        <begin position="90"/>
        <end position="245"/>
    </location>
</feature>
<organism evidence="2 3">
    <name type="scientific">Mangrovicoccus algicola</name>
    <dbReference type="NCBI Taxonomy" id="2771008"/>
    <lineage>
        <taxon>Bacteria</taxon>
        <taxon>Pseudomonadati</taxon>
        <taxon>Pseudomonadota</taxon>
        <taxon>Alphaproteobacteria</taxon>
        <taxon>Rhodobacterales</taxon>
        <taxon>Paracoccaceae</taxon>
        <taxon>Mangrovicoccus</taxon>
    </lineage>
</organism>
<evidence type="ECO:0000313" key="3">
    <source>
        <dbReference type="Proteomes" id="UP000609121"/>
    </source>
</evidence>
<dbReference type="GO" id="GO:0008236">
    <property type="term" value="F:serine-type peptidase activity"/>
    <property type="evidence" value="ECO:0007669"/>
    <property type="project" value="InterPro"/>
</dbReference>
<sequence>MEGEWPDRQVLRVARPELHALAVTAPRGRVLILAGGGYARLMYDKEGMEVARWLARAGLEPHLLLHRLPGQPDGAGGTWPADVALQDGLAALAHLDALEPLPLFILGLSSGGHLAGVLACHAPQAAGALIGYAPLNANHRDHKFPPGKPDYPPAEKQDFYDAWPVGLAAHPHGVPRVPLFLAYALGDRSVPVQHLTRLLETAAAEGLDADAHVFGRAPHGFALRDRSGSHADWPQLALAWMDRRLACG</sequence>
<dbReference type="Gene3D" id="3.40.50.1820">
    <property type="entry name" value="alpha/beta hydrolase"/>
    <property type="match status" value="1"/>
</dbReference>
<gene>
    <name evidence="2" type="ORF">ICN82_05680</name>
</gene>
<dbReference type="InterPro" id="IPR001375">
    <property type="entry name" value="Peptidase_S9_cat"/>
</dbReference>
<dbReference type="SUPFAM" id="SSF53474">
    <property type="entry name" value="alpha/beta-Hydrolases"/>
    <property type="match status" value="1"/>
</dbReference>
<dbReference type="GO" id="GO:0006508">
    <property type="term" value="P:proteolysis"/>
    <property type="evidence" value="ECO:0007669"/>
    <property type="project" value="InterPro"/>
</dbReference>
<evidence type="ECO:0000259" key="1">
    <source>
        <dbReference type="Pfam" id="PF00326"/>
    </source>
</evidence>
<dbReference type="EMBL" id="JACVXA010000011">
    <property type="protein sequence ID" value="MBE3637696.1"/>
    <property type="molecule type" value="Genomic_DNA"/>
</dbReference>
<dbReference type="Pfam" id="PF00326">
    <property type="entry name" value="Peptidase_S9"/>
    <property type="match status" value="1"/>
</dbReference>
<dbReference type="InterPro" id="IPR029058">
    <property type="entry name" value="AB_hydrolase_fold"/>
</dbReference>